<accession>A0ACB7SHI3</accession>
<proteinExistence type="predicted"/>
<name>A0ACB7SHI3_HYAAI</name>
<keyword evidence="2" id="KW-1185">Reference proteome</keyword>
<organism evidence="1 2">
    <name type="scientific">Hyalomma asiaticum</name>
    <name type="common">Tick</name>
    <dbReference type="NCBI Taxonomy" id="266040"/>
    <lineage>
        <taxon>Eukaryota</taxon>
        <taxon>Metazoa</taxon>
        <taxon>Ecdysozoa</taxon>
        <taxon>Arthropoda</taxon>
        <taxon>Chelicerata</taxon>
        <taxon>Arachnida</taxon>
        <taxon>Acari</taxon>
        <taxon>Parasitiformes</taxon>
        <taxon>Ixodida</taxon>
        <taxon>Ixodoidea</taxon>
        <taxon>Ixodidae</taxon>
        <taxon>Hyalomminae</taxon>
        <taxon>Hyalomma</taxon>
    </lineage>
</organism>
<reference evidence="1" key="1">
    <citation type="submission" date="2020-05" db="EMBL/GenBank/DDBJ databases">
        <title>Large-scale comparative analyses of tick genomes elucidate their genetic diversity and vector capacities.</title>
        <authorList>
            <person name="Jia N."/>
            <person name="Wang J."/>
            <person name="Shi W."/>
            <person name="Du L."/>
            <person name="Sun Y."/>
            <person name="Zhan W."/>
            <person name="Jiang J."/>
            <person name="Wang Q."/>
            <person name="Zhang B."/>
            <person name="Ji P."/>
            <person name="Sakyi L.B."/>
            <person name="Cui X."/>
            <person name="Yuan T."/>
            <person name="Jiang B."/>
            <person name="Yang W."/>
            <person name="Lam T.T.-Y."/>
            <person name="Chang Q."/>
            <person name="Ding S."/>
            <person name="Wang X."/>
            <person name="Zhu J."/>
            <person name="Ruan X."/>
            <person name="Zhao L."/>
            <person name="Wei J."/>
            <person name="Que T."/>
            <person name="Du C."/>
            <person name="Cheng J."/>
            <person name="Dai P."/>
            <person name="Han X."/>
            <person name="Huang E."/>
            <person name="Gao Y."/>
            <person name="Liu J."/>
            <person name="Shao H."/>
            <person name="Ye R."/>
            <person name="Li L."/>
            <person name="Wei W."/>
            <person name="Wang X."/>
            <person name="Wang C."/>
            <person name="Yang T."/>
            <person name="Huo Q."/>
            <person name="Li W."/>
            <person name="Guo W."/>
            <person name="Chen H."/>
            <person name="Zhou L."/>
            <person name="Ni X."/>
            <person name="Tian J."/>
            <person name="Zhou Y."/>
            <person name="Sheng Y."/>
            <person name="Liu T."/>
            <person name="Pan Y."/>
            <person name="Xia L."/>
            <person name="Li J."/>
            <person name="Zhao F."/>
            <person name="Cao W."/>
        </authorList>
    </citation>
    <scope>NUCLEOTIDE SEQUENCE</scope>
    <source>
        <strain evidence="1">Hyas-2018</strain>
    </source>
</reference>
<dbReference type="EMBL" id="CM023484">
    <property type="protein sequence ID" value="KAH6934652.1"/>
    <property type="molecule type" value="Genomic_DNA"/>
</dbReference>
<dbReference type="Proteomes" id="UP000821845">
    <property type="component" value="Chromosome 4"/>
</dbReference>
<comment type="caution">
    <text evidence="1">The sequence shown here is derived from an EMBL/GenBank/DDBJ whole genome shotgun (WGS) entry which is preliminary data.</text>
</comment>
<evidence type="ECO:0000313" key="1">
    <source>
        <dbReference type="EMBL" id="KAH6934652.1"/>
    </source>
</evidence>
<evidence type="ECO:0000313" key="2">
    <source>
        <dbReference type="Proteomes" id="UP000821845"/>
    </source>
</evidence>
<sequence>MTRGSALFFDGYFTTAPLNRHLSSQGLRATGTITKNQVPKDSKLLDDRAVVKKGRGCFCQMVNVADGICLVKRVDNKPITFASSHMGEDPVGECKKWCTKDRVCKDVPQPGVVEQ</sequence>
<gene>
    <name evidence="1" type="ORF">HPB50_026269</name>
</gene>
<protein>
    <submittedName>
        <fullName evidence="1">Uncharacterized protein</fullName>
    </submittedName>
</protein>